<evidence type="ECO:0000256" key="1">
    <source>
        <dbReference type="ARBA" id="ARBA00022574"/>
    </source>
</evidence>
<dbReference type="Pfam" id="PF00400">
    <property type="entry name" value="WD40"/>
    <property type="match status" value="8"/>
</dbReference>
<feature type="repeat" description="WD" evidence="3">
    <location>
        <begin position="697"/>
        <end position="735"/>
    </location>
</feature>
<dbReference type="InterPro" id="IPR019775">
    <property type="entry name" value="WD40_repeat_CS"/>
</dbReference>
<dbReference type="PANTHER" id="PTHR44156">
    <property type="entry name" value="SUPERNUMERARY LIMBS, ISOFORM B-RELATED"/>
    <property type="match status" value="1"/>
</dbReference>
<keyword evidence="1 3" id="KW-0853">WD repeat</keyword>
<feature type="repeat" description="WD" evidence="3">
    <location>
        <begin position="603"/>
        <end position="637"/>
    </location>
</feature>
<evidence type="ECO:0000256" key="4">
    <source>
        <dbReference type="SAM" id="MobiDB-lite"/>
    </source>
</evidence>
<dbReference type="SUPFAM" id="SSF81383">
    <property type="entry name" value="F-box domain"/>
    <property type="match status" value="1"/>
</dbReference>
<dbReference type="Gene3D" id="2.130.10.10">
    <property type="entry name" value="YVTN repeat-like/Quinoprotein amine dehydrogenase"/>
    <property type="match status" value="3"/>
</dbReference>
<dbReference type="InterPro" id="IPR036047">
    <property type="entry name" value="F-box-like_dom_sf"/>
</dbReference>
<keyword evidence="2" id="KW-0677">Repeat</keyword>
<protein>
    <recommendedName>
        <fullName evidence="7">F-box domain-containing protein</fullName>
    </recommendedName>
</protein>
<dbReference type="PROSITE" id="PS50294">
    <property type="entry name" value="WD_REPEATS_REGION"/>
    <property type="match status" value="3"/>
</dbReference>
<comment type="caution">
    <text evidence="5">The sequence shown here is derived from an EMBL/GenBank/DDBJ whole genome shotgun (WGS) entry which is preliminary data.</text>
</comment>
<feature type="repeat" description="WD" evidence="3">
    <location>
        <begin position="213"/>
        <end position="241"/>
    </location>
</feature>
<dbReference type="CDD" id="cd00200">
    <property type="entry name" value="WD40"/>
    <property type="match status" value="1"/>
</dbReference>
<dbReference type="OrthoDB" id="5580488at2759"/>
<dbReference type="InterPro" id="IPR020472">
    <property type="entry name" value="WD40_PAC1"/>
</dbReference>
<sequence>MVQQDFLLNPNPFDFPKQQDNHVGQVPEHGKLPSRSTLSYNVNTFGVIDRPSSRPHFGISNGLPGRGDCAKLCPRHQRMANEGTNRALQEAIKKLPQTDQESTFLTNSLRSACRTNPFSRLPKFDPKKLPCLPTTIFPSTPLNPLPPQPRPPCCFLPLYTIITLNIIFLNPNRVDISVHHIATTPWKSVYTERLALERNWRKGIYVENNNFQSPSFPMLMTGSWDRTIRVWNVEKQECIQVSTDIPGESSVSSLSSSSSTRLVTLFYPITNTYIQMFIHMRMANEGTNRALQEAIEKLPQTDQEAINTVWSIFSASNVHRRRLILTGLLTICCPSQLTFLTDSLRSACRTDPFSRLPKELSLRILSYFDAFSLGRAAQMCQQHIERTCQKCGWGLPSMKKRKRSPSLPSSQQIRPEKAAMSSDDHLPLNPSEPCSTTTPAPSLLPPPIPSLPLASSSSTPTASTSQSITSQQPSIPNEPVSPTSPEDSTKPWKSVYTERLALERNWRKGIYVENVLTGHTDSITCLQFEDNFQSPSFPILMTGSWDRTIRVWNVEKQECILSLNGHTRGVKCLQFDTNKLISGGMDNVLKLWNWRTGECIRTIHGHAAGVSCLNFDDELLASGSADSTIRIWNFNTGAGYILRGHQEWVNTVKLDTKSYSDPSQPTSPRKLKLLYSGSDDGQIRIWNLATRQTLKILVGHVAQVQSLSLLKSSVDLQDSLISGSLDNCLKLWNIKINIVWPSNPPAISSLANQDGQAEEDVEVSVDAFCERTMFGHIQGVWSIDADKLRIVSASHDRSLKIWDRLTGKCVHTFVGHRGAVSAVKLTDDTIISGGDDGEIRFVVLFSTPSLPSLFTYFNPPFLLGFGGLVKTRFRVLALKLSTILKDTQVKLLIMTKRDYSFRGQGPPKNASLLEITPHINVHLGLGQVNDQAKKISEALKDYLEAIPQFYKQKTIILTGLG</sequence>
<evidence type="ECO:0000313" key="6">
    <source>
        <dbReference type="Proteomes" id="UP000037035"/>
    </source>
</evidence>
<feature type="repeat" description="WD" evidence="3">
    <location>
        <begin position="516"/>
        <end position="562"/>
    </location>
</feature>
<feature type="repeat" description="WD" evidence="3">
    <location>
        <begin position="673"/>
        <end position="696"/>
    </location>
</feature>
<accession>A0A0L6V942</accession>
<dbReference type="PROSITE" id="PS50082">
    <property type="entry name" value="WD_REPEATS_2"/>
    <property type="match status" value="7"/>
</dbReference>
<evidence type="ECO:0008006" key="7">
    <source>
        <dbReference type="Google" id="ProtNLM"/>
    </source>
</evidence>
<dbReference type="Gene3D" id="1.20.1280.50">
    <property type="match status" value="1"/>
</dbReference>
<name>A0A0L6V942_9BASI</name>
<evidence type="ECO:0000313" key="5">
    <source>
        <dbReference type="EMBL" id="KNZ56635.1"/>
    </source>
</evidence>
<reference evidence="5 6" key="1">
    <citation type="submission" date="2015-08" db="EMBL/GenBank/DDBJ databases">
        <title>Next Generation Sequencing and Analysis of the Genome of Puccinia sorghi L Schw, the Causal Agent of Maize Common Rust.</title>
        <authorList>
            <person name="Rochi L."/>
            <person name="Burguener G."/>
            <person name="Darino M."/>
            <person name="Turjanski A."/>
            <person name="Kreff E."/>
            <person name="Dieguez M.J."/>
            <person name="Sacco F."/>
        </authorList>
    </citation>
    <scope>NUCLEOTIDE SEQUENCE [LARGE SCALE GENOMIC DNA]</scope>
    <source>
        <strain evidence="5 6">RO10H11247</strain>
    </source>
</reference>
<dbReference type="STRING" id="27349.A0A0L6V942"/>
<dbReference type="PROSITE" id="PS00678">
    <property type="entry name" value="WD_REPEATS_1"/>
    <property type="match status" value="5"/>
</dbReference>
<dbReference type="InterPro" id="IPR001680">
    <property type="entry name" value="WD40_rpt"/>
</dbReference>
<feature type="region of interest" description="Disordered" evidence="4">
    <location>
        <begin position="398"/>
        <end position="492"/>
    </location>
</feature>
<dbReference type="InterPro" id="IPR015943">
    <property type="entry name" value="WD40/YVTN_repeat-like_dom_sf"/>
</dbReference>
<dbReference type="AlphaFoldDB" id="A0A0L6V942"/>
<dbReference type="PRINTS" id="PR00320">
    <property type="entry name" value="GPROTEINBRPT"/>
</dbReference>
<feature type="compositionally biased region" description="Low complexity" evidence="4">
    <location>
        <begin position="451"/>
        <end position="475"/>
    </location>
</feature>
<organism evidence="5 6">
    <name type="scientific">Puccinia sorghi</name>
    <dbReference type="NCBI Taxonomy" id="27349"/>
    <lineage>
        <taxon>Eukaryota</taxon>
        <taxon>Fungi</taxon>
        <taxon>Dikarya</taxon>
        <taxon>Basidiomycota</taxon>
        <taxon>Pucciniomycotina</taxon>
        <taxon>Pucciniomycetes</taxon>
        <taxon>Pucciniales</taxon>
        <taxon>Pucciniaceae</taxon>
        <taxon>Puccinia</taxon>
    </lineage>
</organism>
<dbReference type="SMART" id="SM00320">
    <property type="entry name" value="WD40"/>
    <property type="match status" value="8"/>
</dbReference>
<dbReference type="EMBL" id="LAVV01007236">
    <property type="protein sequence ID" value="KNZ56635.1"/>
    <property type="molecule type" value="Genomic_DNA"/>
</dbReference>
<dbReference type="SUPFAM" id="SSF50978">
    <property type="entry name" value="WD40 repeat-like"/>
    <property type="match status" value="2"/>
</dbReference>
<evidence type="ECO:0000256" key="3">
    <source>
        <dbReference type="PROSITE-ProRule" id="PRU00221"/>
    </source>
</evidence>
<feature type="repeat" description="WD" evidence="3">
    <location>
        <begin position="563"/>
        <end position="602"/>
    </location>
</feature>
<evidence type="ECO:0000256" key="2">
    <source>
        <dbReference type="ARBA" id="ARBA00022737"/>
    </source>
</evidence>
<feature type="repeat" description="WD" evidence="3">
    <location>
        <begin position="773"/>
        <end position="812"/>
    </location>
</feature>
<gene>
    <name evidence="5" type="ORF">VP01_235g2</name>
</gene>
<keyword evidence="6" id="KW-1185">Reference proteome</keyword>
<dbReference type="InterPro" id="IPR053299">
    <property type="entry name" value="ASTRA_WD_repeat"/>
</dbReference>
<dbReference type="InterPro" id="IPR036322">
    <property type="entry name" value="WD40_repeat_dom_sf"/>
</dbReference>
<proteinExistence type="predicted"/>
<dbReference type="Proteomes" id="UP000037035">
    <property type="component" value="Unassembled WGS sequence"/>
</dbReference>
<feature type="compositionally biased region" description="Basic and acidic residues" evidence="4">
    <location>
        <begin position="414"/>
        <end position="426"/>
    </location>
</feature>
<dbReference type="VEuPathDB" id="FungiDB:VP01_235g2"/>
<dbReference type="FunFam" id="2.130.10.10:FF:000775">
    <property type="entry name" value="BnaA09g28200D protein"/>
    <property type="match status" value="1"/>
</dbReference>